<evidence type="ECO:0000313" key="3">
    <source>
        <dbReference type="Proteomes" id="UP000195569"/>
    </source>
</evidence>
<dbReference type="Gene3D" id="2.130.10.10">
    <property type="entry name" value="YVTN repeat-like/Quinoprotein amine dehydrogenase"/>
    <property type="match status" value="1"/>
</dbReference>
<evidence type="ECO:0000313" key="2">
    <source>
        <dbReference type="EMBL" id="SIT51951.1"/>
    </source>
</evidence>
<accession>A0A1N7SWU4</accession>
<feature type="chain" id="PRO_5012930205" evidence="1">
    <location>
        <begin position="23"/>
        <end position="401"/>
    </location>
</feature>
<organism evidence="2 3">
    <name type="scientific">Paraburkholderia piptadeniae</name>
    <dbReference type="NCBI Taxonomy" id="1701573"/>
    <lineage>
        <taxon>Bacteria</taxon>
        <taxon>Pseudomonadati</taxon>
        <taxon>Pseudomonadota</taxon>
        <taxon>Betaproteobacteria</taxon>
        <taxon>Burkholderiales</taxon>
        <taxon>Burkholderiaceae</taxon>
        <taxon>Paraburkholderia</taxon>
    </lineage>
</organism>
<evidence type="ECO:0000256" key="1">
    <source>
        <dbReference type="SAM" id="SignalP"/>
    </source>
</evidence>
<keyword evidence="3" id="KW-1185">Reference proteome</keyword>
<proteinExistence type="predicted"/>
<keyword evidence="1" id="KW-0732">Signal</keyword>
<comment type="caution">
    <text evidence="2">The sequence shown here is derived from an EMBL/GenBank/DDBJ whole genome shotgun (WGS) entry which is preliminary data.</text>
</comment>
<dbReference type="PROSITE" id="PS51257">
    <property type="entry name" value="PROKAR_LIPOPROTEIN"/>
    <property type="match status" value="1"/>
</dbReference>
<reference evidence="2" key="1">
    <citation type="submission" date="2016-12" db="EMBL/GenBank/DDBJ databases">
        <authorList>
            <person name="Moulin L."/>
        </authorList>
    </citation>
    <scope>NUCLEOTIDE SEQUENCE [LARGE SCALE GENOMIC DNA]</scope>
    <source>
        <strain evidence="2">STM 7183</strain>
    </source>
</reference>
<feature type="signal peptide" evidence="1">
    <location>
        <begin position="1"/>
        <end position="22"/>
    </location>
</feature>
<dbReference type="Proteomes" id="UP000195569">
    <property type="component" value="Unassembled WGS sequence"/>
</dbReference>
<dbReference type="EMBL" id="CYGY02000155">
    <property type="protein sequence ID" value="SIT51951.1"/>
    <property type="molecule type" value="Genomic_DNA"/>
</dbReference>
<protein>
    <submittedName>
        <fullName evidence="2">Uncharacterized protein</fullName>
    </submittedName>
</protein>
<dbReference type="RefSeq" id="WP_087740296.1">
    <property type="nucleotide sequence ID" value="NZ_CYGY02000155.1"/>
</dbReference>
<dbReference type="SUPFAM" id="SSF51004">
    <property type="entry name" value="C-terminal (heme d1) domain of cytochrome cd1-nitrite reductase"/>
    <property type="match status" value="1"/>
</dbReference>
<name>A0A1N7SWU4_9BURK</name>
<dbReference type="InterPro" id="IPR011048">
    <property type="entry name" value="Haem_d1_sf"/>
</dbReference>
<dbReference type="OrthoDB" id="9124170at2"/>
<sequence>MQTQFRRCALVAALALSLVVAACGGGGSSPDATAISKAMGGQQDAAAPATKTTIAVPNSTKFSFDLSYVDSGKYYLADRSNAAIDVVDTSSNTLVKQIKGGFFGIGPTPDTSGPASIVGIPGSGILYVGDVNSIKIVDANAGQVLQTLQISNSGNRVDAGCYDPDDQLMMFASPAESPPFVTFISTRNQTIVAKQTFQTSTGLEACVYDGRSKSFIINNDGTPANPDGEVDVIPVSSVLAGAPSVSKVFPLGACAPTGLALGPHNDMIVGCDPSAGNPLITLILNRSSGEIFATIPFGGVDQIAYDPVTNRYLLPARHYTASGIASDTSFVPTLGTIDATSRTLVARLAIGNNAHSIGIDSASGQAYLPFAPGIAAFPNGGIQVVTTGAGAASNSDRNKGD</sequence>
<dbReference type="AlphaFoldDB" id="A0A1N7SWU4"/>
<gene>
    <name evidence="2" type="ORF">BN2476_1550004</name>
</gene>
<dbReference type="InterPro" id="IPR015943">
    <property type="entry name" value="WD40/YVTN_repeat-like_dom_sf"/>
</dbReference>